<name>A0ABN2Y3T3_9MICC</name>
<reference evidence="2" key="1">
    <citation type="journal article" date="2019" name="Int. J. Syst. Evol. Microbiol.">
        <title>The Global Catalogue of Microorganisms (GCM) 10K type strain sequencing project: providing services to taxonomists for standard genome sequencing and annotation.</title>
        <authorList>
            <consortium name="The Broad Institute Genomics Platform"/>
            <consortium name="The Broad Institute Genome Sequencing Center for Infectious Disease"/>
            <person name="Wu L."/>
            <person name="Ma J."/>
        </authorList>
    </citation>
    <scope>NUCLEOTIDE SEQUENCE [LARGE SCALE GENOMIC DNA]</scope>
    <source>
        <strain evidence="2">JCM 15914</strain>
    </source>
</reference>
<accession>A0ABN2Y3T3</accession>
<proteinExistence type="predicted"/>
<dbReference type="Proteomes" id="UP001500166">
    <property type="component" value="Unassembled WGS sequence"/>
</dbReference>
<gene>
    <name evidence="1" type="ORF">GCM10009824_21460</name>
</gene>
<evidence type="ECO:0000313" key="2">
    <source>
        <dbReference type="Proteomes" id="UP001500166"/>
    </source>
</evidence>
<sequence length="59" mass="6346">MGHDGANVRFVPVGAHTPAPEVFLARAMNGRASQQPVQAFPLASIWARRNDVMGPVDFS</sequence>
<organism evidence="1 2">
    <name type="scientific">Kocuria atrinae</name>
    <dbReference type="NCBI Taxonomy" id="592377"/>
    <lineage>
        <taxon>Bacteria</taxon>
        <taxon>Bacillati</taxon>
        <taxon>Actinomycetota</taxon>
        <taxon>Actinomycetes</taxon>
        <taxon>Micrococcales</taxon>
        <taxon>Micrococcaceae</taxon>
        <taxon>Kocuria</taxon>
    </lineage>
</organism>
<comment type="caution">
    <text evidence="1">The sequence shown here is derived from an EMBL/GenBank/DDBJ whole genome shotgun (WGS) entry which is preliminary data.</text>
</comment>
<keyword evidence="2" id="KW-1185">Reference proteome</keyword>
<protein>
    <submittedName>
        <fullName evidence="1">Uncharacterized protein</fullName>
    </submittedName>
</protein>
<dbReference type="EMBL" id="BAAAQA010000022">
    <property type="protein sequence ID" value="GAA2120084.1"/>
    <property type="molecule type" value="Genomic_DNA"/>
</dbReference>
<dbReference type="RefSeq" id="WP_344225031.1">
    <property type="nucleotide sequence ID" value="NZ_BAAAQA010000022.1"/>
</dbReference>
<evidence type="ECO:0000313" key="1">
    <source>
        <dbReference type="EMBL" id="GAA2120084.1"/>
    </source>
</evidence>